<gene>
    <name evidence="1" type="ORF">RS82_01002</name>
</gene>
<evidence type="ECO:0000313" key="2">
    <source>
        <dbReference type="Proteomes" id="UP000034098"/>
    </source>
</evidence>
<dbReference type="OrthoDB" id="4700192at2"/>
<dbReference type="AlphaFoldDB" id="A0A0M2HCM9"/>
<evidence type="ECO:0000313" key="1">
    <source>
        <dbReference type="EMBL" id="KJL44359.1"/>
    </source>
</evidence>
<dbReference type="PATRIC" id="fig|69370.6.peg.1035"/>
<protein>
    <submittedName>
        <fullName evidence="1">Uncharacterized protein</fullName>
    </submittedName>
</protein>
<proteinExistence type="predicted"/>
<organism evidence="1 2">
    <name type="scientific">Microbacterium trichothecenolyticum</name>
    <name type="common">Aureobacterium trichothecenolyticum</name>
    <dbReference type="NCBI Taxonomy" id="69370"/>
    <lineage>
        <taxon>Bacteria</taxon>
        <taxon>Bacillati</taxon>
        <taxon>Actinomycetota</taxon>
        <taxon>Actinomycetes</taxon>
        <taxon>Micrococcales</taxon>
        <taxon>Microbacteriaceae</taxon>
        <taxon>Microbacterium</taxon>
    </lineage>
</organism>
<reference evidence="1 2" key="1">
    <citation type="submission" date="2015-02" db="EMBL/GenBank/DDBJ databases">
        <title>Draft genome sequences of ten Microbacterium spp. with emphasis on heavy metal contaminated environments.</title>
        <authorList>
            <person name="Corretto E."/>
        </authorList>
    </citation>
    <scope>NUCLEOTIDE SEQUENCE [LARGE SCALE GENOMIC DNA]</scope>
    <source>
        <strain evidence="1 2">DSM 8608</strain>
    </source>
</reference>
<name>A0A0M2HCM9_MICTR</name>
<sequence>MSVDADVLLAGPRGRRLCLEYAVACAFRAETAQSRAAADTVWWAAGAFETNGTTIVLRSSGDRTRYEPPIASPTDAAAALDAIDLAAPTSATLREALAASVQAAMYWQEPDGRDLLCATDDVQSALRRIAVLIAGSAAAEWWSDGVAGDDQWSVPWQGTGRPAGDLEAALRSWREATAADEARAAAERPSDPTARWSGQWWSIPPASLVRTTRALSGDGPAGLWFVEDSFGEDAAAATPVDVYPARVLEICGPEDWARLCAQHPLDVTASRRHDWFRVTGRAGRWVMPDWAAVAAETDAVHLSVAGYLSTATRLIQVDGDRAAVLAGWNPDETFWFRGTSARPAGEQRWRRENDVWERVAD</sequence>
<accession>A0A0M2HCM9</accession>
<dbReference type="Proteomes" id="UP000034098">
    <property type="component" value="Unassembled WGS sequence"/>
</dbReference>
<dbReference type="RefSeq" id="WP_045297352.1">
    <property type="nucleotide sequence ID" value="NZ_JYJA01000027.1"/>
</dbReference>
<dbReference type="EMBL" id="JYJA01000027">
    <property type="protein sequence ID" value="KJL44359.1"/>
    <property type="molecule type" value="Genomic_DNA"/>
</dbReference>
<keyword evidence="2" id="KW-1185">Reference proteome</keyword>
<comment type="caution">
    <text evidence="1">The sequence shown here is derived from an EMBL/GenBank/DDBJ whole genome shotgun (WGS) entry which is preliminary data.</text>
</comment>